<organism evidence="1 2">
    <name type="scientific">Russula earlei</name>
    <dbReference type="NCBI Taxonomy" id="71964"/>
    <lineage>
        <taxon>Eukaryota</taxon>
        <taxon>Fungi</taxon>
        <taxon>Dikarya</taxon>
        <taxon>Basidiomycota</taxon>
        <taxon>Agaricomycotina</taxon>
        <taxon>Agaricomycetes</taxon>
        <taxon>Russulales</taxon>
        <taxon>Russulaceae</taxon>
        <taxon>Russula</taxon>
    </lineage>
</organism>
<protein>
    <submittedName>
        <fullName evidence="1">Uncharacterized protein</fullName>
    </submittedName>
</protein>
<keyword evidence="2" id="KW-1185">Reference proteome</keyword>
<name>A0ACC0TZS0_9AGAM</name>
<dbReference type="Proteomes" id="UP001207468">
    <property type="component" value="Unassembled WGS sequence"/>
</dbReference>
<sequence>MSVGKPEATGVAEGEARMAEVTEASGKAEISKAGKVVTGAEGDETTEGVGVAKVMMGKCGGEAVSVTIVGKAGMATGGATEGTRGEAKAKGGGVMTEVDKTEVTAMTTVGNGEMAAEAGDVGTVTVMEDKAGNGERETEDWDWARQLRLW</sequence>
<reference evidence="1" key="1">
    <citation type="submission" date="2021-03" db="EMBL/GenBank/DDBJ databases">
        <title>Evolutionary priming and transition to the ectomycorrhizal habit in an iconic lineage of mushroom-forming fungi: is preadaptation a requirement?</title>
        <authorList>
            <consortium name="DOE Joint Genome Institute"/>
            <person name="Looney B.P."/>
            <person name="Miyauchi S."/>
            <person name="Morin E."/>
            <person name="Drula E."/>
            <person name="Courty P.E."/>
            <person name="Chicoki N."/>
            <person name="Fauchery L."/>
            <person name="Kohler A."/>
            <person name="Kuo A."/>
            <person name="LaButti K."/>
            <person name="Pangilinan J."/>
            <person name="Lipzen A."/>
            <person name="Riley R."/>
            <person name="Andreopoulos W."/>
            <person name="He G."/>
            <person name="Johnson J."/>
            <person name="Barry K.W."/>
            <person name="Grigoriev I.V."/>
            <person name="Nagy L."/>
            <person name="Hibbett D."/>
            <person name="Henrissat B."/>
            <person name="Matheny P.B."/>
            <person name="Labbe J."/>
            <person name="Martin A.F."/>
        </authorList>
    </citation>
    <scope>NUCLEOTIDE SEQUENCE</scope>
    <source>
        <strain evidence="1">BPL698</strain>
    </source>
</reference>
<evidence type="ECO:0000313" key="1">
    <source>
        <dbReference type="EMBL" id="KAI9454107.1"/>
    </source>
</evidence>
<evidence type="ECO:0000313" key="2">
    <source>
        <dbReference type="Proteomes" id="UP001207468"/>
    </source>
</evidence>
<comment type="caution">
    <text evidence="1">The sequence shown here is derived from an EMBL/GenBank/DDBJ whole genome shotgun (WGS) entry which is preliminary data.</text>
</comment>
<accession>A0ACC0TZS0</accession>
<proteinExistence type="predicted"/>
<dbReference type="EMBL" id="JAGFNK010000283">
    <property type="protein sequence ID" value="KAI9454107.1"/>
    <property type="molecule type" value="Genomic_DNA"/>
</dbReference>
<gene>
    <name evidence="1" type="ORF">F5148DRAFT_1151813</name>
</gene>